<evidence type="ECO:0000256" key="3">
    <source>
        <dbReference type="ARBA" id="ARBA00022989"/>
    </source>
</evidence>
<evidence type="ECO:0000256" key="2">
    <source>
        <dbReference type="ARBA" id="ARBA00022692"/>
    </source>
</evidence>
<dbReference type="Proteomes" id="UP000001400">
    <property type="component" value="Chromosome"/>
</dbReference>
<evidence type="ECO:0008006" key="7">
    <source>
        <dbReference type="Google" id="ProtNLM"/>
    </source>
</evidence>
<comment type="subcellular location">
    <subcellularLocation>
        <location evidence="1">Endomembrane system</location>
        <topology evidence="1">Multi-pass membrane protein</topology>
    </subcellularLocation>
</comment>
<reference evidence="5" key="1">
    <citation type="submission" date="2010-02" db="EMBL/GenBank/DDBJ databases">
        <title>Complete sequence of Aciduliprofundum boonei T469.</title>
        <authorList>
            <consortium name="US DOE Joint Genome Institute"/>
            <person name="Lucas S."/>
            <person name="Copeland A."/>
            <person name="Lapidus A."/>
            <person name="Cheng J.-F."/>
            <person name="Bruce D."/>
            <person name="Goodwin L."/>
            <person name="Pitluck S."/>
            <person name="Saunders E."/>
            <person name="Detter J.C."/>
            <person name="Han C."/>
            <person name="Tapia R."/>
            <person name="Land M."/>
            <person name="Hauser L."/>
            <person name="Kyrpides N."/>
            <person name="Mikhailova N."/>
            <person name="Flores G."/>
            <person name="Reysenbach A.-L."/>
            <person name="Woyke T."/>
        </authorList>
    </citation>
    <scope>NUCLEOTIDE SEQUENCE</scope>
    <source>
        <strain evidence="5">T469</strain>
    </source>
</reference>
<protein>
    <recommendedName>
        <fullName evidence="7">Isoprenylcysteine carboxylmethyltransferase family protein</fullName>
    </recommendedName>
</protein>
<evidence type="ECO:0000313" key="5">
    <source>
        <dbReference type="EMBL" id="ADD08622.1"/>
    </source>
</evidence>
<dbReference type="HOGENOM" id="CLU_116124_0_0_2"/>
<dbReference type="PANTHER" id="PTHR12714:SF9">
    <property type="entry name" value="PROTEIN-S-ISOPRENYLCYSTEINE O-METHYLTRANSFERASE"/>
    <property type="match status" value="1"/>
</dbReference>
<keyword evidence="2" id="KW-0812">Transmembrane</keyword>
<sequence>MSFAWKFAFWGVSWASIIAVGVFSPKIVEHWLLPYILLPIGIAFIIYGLLLNAIAGRTLKKYGHMEIKRGIKKPDKLVRIGIYSCMRHPAQFGSIFFGIGISFLTLKLIAILYAGWISLAALYFIMAIEERETLELFGEEYCEFIKSRKPFTFSISCLKRGIEAIREKPF</sequence>
<dbReference type="GO" id="GO:0012505">
    <property type="term" value="C:endomembrane system"/>
    <property type="evidence" value="ECO:0007669"/>
    <property type="project" value="UniProtKB-SubCell"/>
</dbReference>
<dbReference type="Gene3D" id="1.20.120.1630">
    <property type="match status" value="1"/>
</dbReference>
<name>B5IAL9_ACIB4</name>
<evidence type="ECO:0000256" key="1">
    <source>
        <dbReference type="ARBA" id="ARBA00004127"/>
    </source>
</evidence>
<evidence type="ECO:0000256" key="4">
    <source>
        <dbReference type="ARBA" id="ARBA00023136"/>
    </source>
</evidence>
<evidence type="ECO:0000313" key="6">
    <source>
        <dbReference type="Proteomes" id="UP000001400"/>
    </source>
</evidence>
<dbReference type="PANTHER" id="PTHR12714">
    <property type="entry name" value="PROTEIN-S ISOPRENYLCYSTEINE O-METHYLTRANSFERASE"/>
    <property type="match status" value="1"/>
</dbReference>
<proteinExistence type="predicted"/>
<keyword evidence="6" id="KW-1185">Reference proteome</keyword>
<dbReference type="KEGG" id="abi:Aboo_0813"/>
<dbReference type="OrthoDB" id="148346at2157"/>
<keyword evidence="4" id="KW-0472">Membrane</keyword>
<gene>
    <name evidence="5" type="ordered locus">Aboo_0813</name>
</gene>
<dbReference type="GeneID" id="8827763"/>
<dbReference type="STRING" id="439481.Aboo_0813"/>
<keyword evidence="3" id="KW-1133">Transmembrane helix</keyword>
<dbReference type="eggNOG" id="arCOG03580">
    <property type="taxonomic scope" value="Archaea"/>
</dbReference>
<dbReference type="Pfam" id="PF04191">
    <property type="entry name" value="PEMT"/>
    <property type="match status" value="1"/>
</dbReference>
<dbReference type="InterPro" id="IPR007318">
    <property type="entry name" value="Phopholipid_MeTrfase"/>
</dbReference>
<dbReference type="RefSeq" id="WP_008082739.1">
    <property type="nucleotide sequence ID" value="NC_013926.1"/>
</dbReference>
<dbReference type="EMBL" id="CP001941">
    <property type="protein sequence ID" value="ADD08622.1"/>
    <property type="molecule type" value="Genomic_DNA"/>
</dbReference>
<dbReference type="GO" id="GO:0016740">
    <property type="term" value="F:transferase activity"/>
    <property type="evidence" value="ECO:0007669"/>
    <property type="project" value="UniProtKB-ARBA"/>
</dbReference>
<dbReference type="AlphaFoldDB" id="B5IAL9"/>
<accession>B5IAL9</accession>
<organism evidence="5 6">
    <name type="scientific">Aciduliprofundum boonei (strain DSM 19572 / T469)</name>
    <dbReference type="NCBI Taxonomy" id="439481"/>
    <lineage>
        <taxon>Archaea</taxon>
        <taxon>Methanobacteriati</taxon>
        <taxon>Thermoplasmatota</taxon>
        <taxon>DHVE2 group</taxon>
        <taxon>Candidatus Aciduliprofundum</taxon>
    </lineage>
</organism>